<keyword evidence="8" id="KW-1185">Reference proteome</keyword>
<protein>
    <submittedName>
        <fullName evidence="7">Flippase-like domain-containing protein</fullName>
    </submittedName>
</protein>
<gene>
    <name evidence="7" type="ORF">NP603_19930</name>
</gene>
<name>A0ABT1UMC7_9GAMM</name>
<evidence type="ECO:0000313" key="7">
    <source>
        <dbReference type="EMBL" id="MCQ8183392.1"/>
    </source>
</evidence>
<keyword evidence="5 6" id="KW-0472">Membrane</keyword>
<dbReference type="EMBL" id="JANIBM010000046">
    <property type="protein sequence ID" value="MCQ8183392.1"/>
    <property type="molecule type" value="Genomic_DNA"/>
</dbReference>
<dbReference type="PANTHER" id="PTHR39087">
    <property type="entry name" value="UPF0104 MEMBRANE PROTEIN MJ1595"/>
    <property type="match status" value="1"/>
</dbReference>
<evidence type="ECO:0000256" key="2">
    <source>
        <dbReference type="ARBA" id="ARBA00022475"/>
    </source>
</evidence>
<keyword evidence="4 6" id="KW-1133">Transmembrane helix</keyword>
<sequence length="338" mass="36729">MMASDGRKQRRFGPSLSLWLWPVALGLAAWLISQLPVGSLRQIVRDLTLGQWLAWFTANLLVIALAVLRWRIFTRLLHLPVGFGALLKIRQAGQTVSIVTPGPQLGGEPLQIYWLRNQGAPVSAAVMALGLDRCYELAVNLSVLLLGLALLAWSPLADSVKWPKAIIGLALVPLLVAMACVVMWRNPQCLSGRLEHWRRHRLLQTLIRLCQGVAADFGRILSARPKAFAQALGLSLLGWGALLAELWLLLDFIGGPPGLSAYLLVFVAIRLAFLLPLPGGIGSLEAALLWAFDHLQAAPESAVSLILLMRVRDVVLLVFGGGCLLAMGSNRHVKLGKS</sequence>
<dbReference type="PANTHER" id="PTHR39087:SF2">
    <property type="entry name" value="UPF0104 MEMBRANE PROTEIN MJ1595"/>
    <property type="match status" value="1"/>
</dbReference>
<feature type="transmembrane region" description="Helical" evidence="6">
    <location>
        <begin position="262"/>
        <end position="281"/>
    </location>
</feature>
<reference evidence="7 8" key="1">
    <citation type="submission" date="2022-07" db="EMBL/GenBank/DDBJ databases">
        <title>Methylomonas rivi sp. nov., Methylomonas rosea sp. nov., Methylomonas aureus sp. nov. and Methylomonas subterranea sp. nov., four novel methanotrophs isolated from a freshwater creek and the deep terrestrial subsurface.</title>
        <authorList>
            <person name="Abin C."/>
            <person name="Sankaranarayanan K."/>
            <person name="Garner C."/>
            <person name="Sindelar R."/>
            <person name="Kotary K."/>
            <person name="Garner R."/>
            <person name="Barclay S."/>
            <person name="Lawson P."/>
            <person name="Krumholz L."/>
        </authorList>
    </citation>
    <scope>NUCLEOTIDE SEQUENCE [LARGE SCALE GENOMIC DNA]</scope>
    <source>
        <strain evidence="7 8">SURF-1</strain>
    </source>
</reference>
<feature type="transmembrane region" description="Helical" evidence="6">
    <location>
        <begin position="162"/>
        <end position="184"/>
    </location>
</feature>
<dbReference type="NCBIfam" id="TIGR00374">
    <property type="entry name" value="flippase-like domain"/>
    <property type="match status" value="1"/>
</dbReference>
<feature type="transmembrane region" description="Helical" evidence="6">
    <location>
        <begin position="228"/>
        <end position="250"/>
    </location>
</feature>
<evidence type="ECO:0000256" key="1">
    <source>
        <dbReference type="ARBA" id="ARBA00004651"/>
    </source>
</evidence>
<evidence type="ECO:0000256" key="6">
    <source>
        <dbReference type="SAM" id="Phobius"/>
    </source>
</evidence>
<feature type="transmembrane region" description="Helical" evidence="6">
    <location>
        <begin position="12"/>
        <end position="32"/>
    </location>
</feature>
<dbReference type="RefSeq" id="WP_256612606.1">
    <property type="nucleotide sequence ID" value="NZ_JANIBM010000046.1"/>
</dbReference>
<accession>A0ABT1UMC7</accession>
<dbReference type="InterPro" id="IPR022791">
    <property type="entry name" value="L-PG_synthase/AglD"/>
</dbReference>
<proteinExistence type="predicted"/>
<evidence type="ECO:0000256" key="5">
    <source>
        <dbReference type="ARBA" id="ARBA00023136"/>
    </source>
</evidence>
<evidence type="ECO:0000313" key="8">
    <source>
        <dbReference type="Proteomes" id="UP001524569"/>
    </source>
</evidence>
<dbReference type="Pfam" id="PF03706">
    <property type="entry name" value="LPG_synthase_TM"/>
    <property type="match status" value="1"/>
</dbReference>
<dbReference type="Proteomes" id="UP001524569">
    <property type="component" value="Unassembled WGS sequence"/>
</dbReference>
<feature type="transmembrane region" description="Helical" evidence="6">
    <location>
        <begin position="52"/>
        <end position="70"/>
    </location>
</feature>
<evidence type="ECO:0000256" key="3">
    <source>
        <dbReference type="ARBA" id="ARBA00022692"/>
    </source>
</evidence>
<keyword evidence="2" id="KW-1003">Cell membrane</keyword>
<comment type="caution">
    <text evidence="7">The sequence shown here is derived from an EMBL/GenBank/DDBJ whole genome shotgun (WGS) entry which is preliminary data.</text>
</comment>
<evidence type="ECO:0000256" key="4">
    <source>
        <dbReference type="ARBA" id="ARBA00022989"/>
    </source>
</evidence>
<feature type="transmembrane region" description="Helical" evidence="6">
    <location>
        <begin position="137"/>
        <end position="156"/>
    </location>
</feature>
<comment type="subcellular location">
    <subcellularLocation>
        <location evidence="1">Cell membrane</location>
        <topology evidence="1">Multi-pass membrane protein</topology>
    </subcellularLocation>
</comment>
<keyword evidence="3 6" id="KW-0812">Transmembrane</keyword>
<organism evidence="7 8">
    <name type="scientific">Methylomonas aurea</name>
    <dbReference type="NCBI Taxonomy" id="2952224"/>
    <lineage>
        <taxon>Bacteria</taxon>
        <taxon>Pseudomonadati</taxon>
        <taxon>Pseudomonadota</taxon>
        <taxon>Gammaproteobacteria</taxon>
        <taxon>Methylococcales</taxon>
        <taxon>Methylococcaceae</taxon>
        <taxon>Methylomonas</taxon>
    </lineage>
</organism>